<dbReference type="AlphaFoldDB" id="A0A016TDY8"/>
<keyword evidence="7" id="KW-0130">Cell adhesion</keyword>
<evidence type="ECO:0000259" key="11">
    <source>
        <dbReference type="PROSITE" id="PS50002"/>
    </source>
</evidence>
<dbReference type="Pfam" id="PF08824">
    <property type="entry name" value="Serine_rich"/>
    <property type="match status" value="1"/>
</dbReference>
<dbReference type="InterPro" id="IPR037362">
    <property type="entry name" value="CAS_fam"/>
</dbReference>
<dbReference type="GO" id="GO:0016477">
    <property type="term" value="P:cell migration"/>
    <property type="evidence" value="ECO:0007669"/>
    <property type="project" value="TreeGrafter"/>
</dbReference>
<comment type="subcellular location">
    <subcellularLocation>
        <location evidence="1">Cell junction</location>
        <location evidence="1">Focal adhesion</location>
    </subcellularLocation>
    <subcellularLocation>
        <location evidence="2">Cytoplasm</location>
    </subcellularLocation>
</comment>
<feature type="compositionally biased region" description="Basic and acidic residues" evidence="10">
    <location>
        <begin position="258"/>
        <end position="268"/>
    </location>
</feature>
<dbReference type="InterPro" id="IPR021901">
    <property type="entry name" value="CAS_C"/>
</dbReference>
<dbReference type="GO" id="GO:0007169">
    <property type="term" value="P:cell surface receptor protein tyrosine kinase signaling pathway"/>
    <property type="evidence" value="ECO:0007669"/>
    <property type="project" value="TreeGrafter"/>
</dbReference>
<keyword evidence="5" id="KW-0963">Cytoplasm</keyword>
<dbReference type="InterPro" id="IPR038319">
    <property type="entry name" value="Serine_rich_sf"/>
</dbReference>
<evidence type="ECO:0000256" key="3">
    <source>
        <dbReference type="ARBA" id="ARBA00007848"/>
    </source>
</evidence>
<dbReference type="GO" id="GO:0005737">
    <property type="term" value="C:cytoplasm"/>
    <property type="evidence" value="ECO:0007669"/>
    <property type="project" value="UniProtKB-SubCell"/>
</dbReference>
<feature type="compositionally biased region" description="Polar residues" evidence="10">
    <location>
        <begin position="358"/>
        <end position="374"/>
    </location>
</feature>
<dbReference type="GO" id="GO:0005925">
    <property type="term" value="C:focal adhesion"/>
    <property type="evidence" value="ECO:0007669"/>
    <property type="project" value="UniProtKB-SubCell"/>
</dbReference>
<dbReference type="Pfam" id="PF07653">
    <property type="entry name" value="SH3_2"/>
    <property type="match status" value="1"/>
</dbReference>
<feature type="compositionally biased region" description="Basic and acidic residues" evidence="10">
    <location>
        <begin position="721"/>
        <end position="740"/>
    </location>
</feature>
<feature type="compositionally biased region" description="Polar residues" evidence="10">
    <location>
        <begin position="744"/>
        <end position="763"/>
    </location>
</feature>
<dbReference type="OrthoDB" id="5983572at2759"/>
<accession>A0A016TDY8</accession>
<evidence type="ECO:0000256" key="8">
    <source>
        <dbReference type="ARBA" id="ARBA00022949"/>
    </source>
</evidence>
<name>A0A016TDY8_9BILA</name>
<feature type="domain" description="SH3" evidence="11">
    <location>
        <begin position="45"/>
        <end position="111"/>
    </location>
</feature>
<keyword evidence="8" id="KW-0965">Cell junction</keyword>
<sequence>MNAVVRVDHDELLPVSLRLVLFYEVNAETWAAMKEPMFQERSPENEVSVARAIFNNVSEFDEELPFEKGDVLRVLSERPEIEGISDGWWLCVDRNGRKGLAPANRLQVMHRFDKGFFQVANPLFDDFYMFNQQSGSPFDDPFFRDRTRMFRNDIFGRFAPVRRMNSCDDALRGVGVVRNIPIRVEVGSSYGQSVEPKNTNSFVGGGPSRTNNASNGEGFQRRYSESSNGPSTPKELRRAMSSGRLSPTEVRAPFARNAADDEERRSIRSDISPQRTLVIPSTIPGKTIEIPLGSVSLNSSRQDLVPPPPPSRKERDGSPKPESQMEKLTQRLKNLAKPFRNPSHSNEALDRDRLRSASPDSSGISADITDSNSGEDAKRSSDLSSLSSVDPNSSISDSSEEAKLQPPAIVRHPRQPYLTRLTRENPVSTSVLQTMFDNIERPELKRFAEGSNGKEWLIPTTVEEDMRRNDSADWNIIPTTVTTVAPAKAVPGEIVDEAIQARKRIVCSKMSECLRVIENACAQINKVTAPQHWRAPHLLQVNLNSLRDAVTTAHEALDMFVDGTGRISIDRKNPKAEELDSLLKPLLDAKNHLASLRKSLDTAGWTVSVLSRDSESARTMDALEQFIAALHKAPSDCRRFLQWTQLLVPSPSVVFLSPMSNIKPELPKPINTSQPRMPERSSNSLGSPPFLDETKRLSSSSTSTVTSSDSSQPSSILVTKHNGDKPKGRVTFADEPRDRPSAASMDSSQDYPKPQQTNGSSRYGPSGMNRLQETRIIEEDDLESVVSEGESLYQDYAYLDDVVPGRSSGNGFNGISNGYNGNISDEDRQLVRFYAPQLDQHTESLSLAVEEFLGTVENSLPPREFVQKGKLIILAAHKLIYIGDTVSQCVSDQAASNSLRQCADRLCELLKECVKATKLASEEVGHQDLFNALD</sequence>
<comment type="caution">
    <text evidence="12">The sequence shown here is derived from an EMBL/GenBank/DDBJ whole genome shotgun (WGS) entry which is preliminary data.</text>
</comment>
<feature type="compositionally biased region" description="Polar residues" evidence="10">
    <location>
        <begin position="191"/>
        <end position="217"/>
    </location>
</feature>
<dbReference type="Pfam" id="PF12026">
    <property type="entry name" value="CAS_C"/>
    <property type="match status" value="1"/>
</dbReference>
<evidence type="ECO:0000256" key="5">
    <source>
        <dbReference type="ARBA" id="ARBA00022490"/>
    </source>
</evidence>
<feature type="compositionally biased region" description="Low complexity" evidence="10">
    <location>
        <begin position="698"/>
        <end position="715"/>
    </location>
</feature>
<dbReference type="PANTHER" id="PTHR10654">
    <property type="entry name" value="CAS SCAFFOLDING PROTEIN"/>
    <property type="match status" value="1"/>
</dbReference>
<evidence type="ECO:0000256" key="2">
    <source>
        <dbReference type="ARBA" id="ARBA00004496"/>
    </source>
</evidence>
<keyword evidence="13" id="KW-1185">Reference proteome</keyword>
<evidence type="ECO:0000256" key="4">
    <source>
        <dbReference type="ARBA" id="ARBA00022443"/>
    </source>
</evidence>
<dbReference type="GO" id="GO:0007155">
    <property type="term" value="P:cell adhesion"/>
    <property type="evidence" value="ECO:0007669"/>
    <property type="project" value="UniProtKB-KW"/>
</dbReference>
<dbReference type="Proteomes" id="UP000024635">
    <property type="component" value="Unassembled WGS sequence"/>
</dbReference>
<dbReference type="EMBL" id="JARK01001448">
    <property type="protein sequence ID" value="EYC00911.1"/>
    <property type="molecule type" value="Genomic_DNA"/>
</dbReference>
<feature type="compositionally biased region" description="Low complexity" evidence="10">
    <location>
        <begin position="382"/>
        <end position="397"/>
    </location>
</feature>
<evidence type="ECO:0000313" key="13">
    <source>
        <dbReference type="Proteomes" id="UP000024635"/>
    </source>
</evidence>
<dbReference type="STRING" id="53326.A0A016TDY8"/>
<organism evidence="12 13">
    <name type="scientific">Ancylostoma ceylanicum</name>
    <dbReference type="NCBI Taxonomy" id="53326"/>
    <lineage>
        <taxon>Eukaryota</taxon>
        <taxon>Metazoa</taxon>
        <taxon>Ecdysozoa</taxon>
        <taxon>Nematoda</taxon>
        <taxon>Chromadorea</taxon>
        <taxon>Rhabditida</taxon>
        <taxon>Rhabditina</taxon>
        <taxon>Rhabditomorpha</taxon>
        <taxon>Strongyloidea</taxon>
        <taxon>Ancylostomatidae</taxon>
        <taxon>Ancylostomatinae</taxon>
        <taxon>Ancylostoma</taxon>
    </lineage>
</organism>
<reference evidence="13" key="1">
    <citation type="journal article" date="2015" name="Nat. Genet.">
        <title>The genome and transcriptome of the zoonotic hookworm Ancylostoma ceylanicum identify infection-specific gene families.</title>
        <authorList>
            <person name="Schwarz E.M."/>
            <person name="Hu Y."/>
            <person name="Antoshechkin I."/>
            <person name="Miller M.M."/>
            <person name="Sternberg P.W."/>
            <person name="Aroian R.V."/>
        </authorList>
    </citation>
    <scope>NUCLEOTIDE SEQUENCE</scope>
    <source>
        <strain evidence="13">HY135</strain>
    </source>
</reference>
<evidence type="ECO:0000256" key="1">
    <source>
        <dbReference type="ARBA" id="ARBA00004246"/>
    </source>
</evidence>
<protein>
    <recommendedName>
        <fullName evidence="11">SH3 domain-containing protein</fullName>
    </recommendedName>
</protein>
<comment type="similarity">
    <text evidence="3">Belongs to the CAS family.</text>
</comment>
<feature type="region of interest" description="Disordered" evidence="10">
    <location>
        <begin position="658"/>
        <end position="768"/>
    </location>
</feature>
<evidence type="ECO:0000256" key="7">
    <source>
        <dbReference type="ARBA" id="ARBA00022889"/>
    </source>
</evidence>
<feature type="region of interest" description="Disordered" evidence="10">
    <location>
        <begin position="293"/>
        <end position="420"/>
    </location>
</feature>
<evidence type="ECO:0000256" key="9">
    <source>
        <dbReference type="PROSITE-ProRule" id="PRU00192"/>
    </source>
</evidence>
<keyword evidence="4 9" id="KW-0728">SH3 domain</keyword>
<gene>
    <name evidence="12" type="primary">Acey_s0112.g332</name>
    <name evidence="12" type="ORF">Y032_0112g332</name>
</gene>
<proteinExistence type="inferred from homology"/>
<dbReference type="PROSITE" id="PS50002">
    <property type="entry name" value="SH3"/>
    <property type="match status" value="1"/>
</dbReference>
<dbReference type="Gene3D" id="1.20.120.830">
    <property type="entry name" value="Serine-rich domain"/>
    <property type="match status" value="1"/>
</dbReference>
<feature type="compositionally biased region" description="Polar residues" evidence="10">
    <location>
        <begin position="670"/>
        <end position="686"/>
    </location>
</feature>
<evidence type="ECO:0000313" key="12">
    <source>
        <dbReference type="EMBL" id="EYC00911.1"/>
    </source>
</evidence>
<dbReference type="PANTHER" id="PTHR10654:SF18">
    <property type="entry name" value="IP17195P"/>
    <property type="match status" value="1"/>
</dbReference>
<feature type="compositionally biased region" description="Basic and acidic residues" evidence="10">
    <location>
        <begin position="311"/>
        <end position="329"/>
    </location>
</feature>
<evidence type="ECO:0000256" key="6">
    <source>
        <dbReference type="ARBA" id="ARBA00022553"/>
    </source>
</evidence>
<feature type="region of interest" description="Disordered" evidence="10">
    <location>
        <begin position="191"/>
        <end position="273"/>
    </location>
</feature>
<dbReference type="GO" id="GO:0005886">
    <property type="term" value="C:plasma membrane"/>
    <property type="evidence" value="ECO:0007669"/>
    <property type="project" value="TreeGrafter"/>
</dbReference>
<dbReference type="InterPro" id="IPR001452">
    <property type="entry name" value="SH3_domain"/>
</dbReference>
<keyword evidence="6" id="KW-0597">Phosphoprotein</keyword>
<dbReference type="Gene3D" id="1.20.120.230">
    <property type="entry name" value="Alpha-catenin/vinculin-like"/>
    <property type="match status" value="1"/>
</dbReference>
<dbReference type="Gene3D" id="2.30.30.40">
    <property type="entry name" value="SH3 Domains"/>
    <property type="match status" value="1"/>
</dbReference>
<dbReference type="SMART" id="SM00326">
    <property type="entry name" value="SH3"/>
    <property type="match status" value="1"/>
</dbReference>
<dbReference type="InterPro" id="IPR036028">
    <property type="entry name" value="SH3-like_dom_sf"/>
</dbReference>
<dbReference type="InterPro" id="IPR014928">
    <property type="entry name" value="Serine_rich_dom"/>
</dbReference>
<evidence type="ECO:0000256" key="10">
    <source>
        <dbReference type="SAM" id="MobiDB-lite"/>
    </source>
</evidence>
<dbReference type="SUPFAM" id="SSF50044">
    <property type="entry name" value="SH3-domain"/>
    <property type="match status" value="1"/>
</dbReference>